<dbReference type="Proteomes" id="UP000551758">
    <property type="component" value="Unassembled WGS sequence"/>
</dbReference>
<feature type="compositionally biased region" description="Polar residues" evidence="1">
    <location>
        <begin position="272"/>
        <end position="281"/>
    </location>
</feature>
<sequence>MNPNTALQDMACMRRRPQENSKWNVRMERRHPPPVLRGRYWADMSDVTQLLIPAPASSGPARQQLTCLVTRPKPPSPKILSPCSYRHCHPPPCSLVLLSPSSQGPIILATPVILSGDAHSAPSLDLHRLNSVSLSLPPESPITPQPIRSPFRSPYTSSAASPRLLQGSPTSAPETPSPQRAPRQGQRGPTREGAGPRPRSLFMNGGAGGARPYYYAARRAALQRDAPIGWQAADVTEPVAGGGAGRGDSRRFSRGRGGFSGSAHILHRPDPSGTSPRPSRAQSREVSSRPSRGHQASESARRVLGRWAGGLAGVGGRDPESRFWASRLAPSVRMLRAVSWVSRCG</sequence>
<evidence type="ECO:0000313" key="3">
    <source>
        <dbReference type="Proteomes" id="UP000551758"/>
    </source>
</evidence>
<comment type="caution">
    <text evidence="2">The sequence shown here is derived from an EMBL/GenBank/DDBJ whole genome shotgun (WGS) entry which is preliminary data.</text>
</comment>
<dbReference type="AlphaFoldDB" id="A0A7J7F949"/>
<name>A0A7J7F949_DICBM</name>
<dbReference type="EMBL" id="JACDTQ010000948">
    <property type="protein sequence ID" value="KAF5924565.1"/>
    <property type="molecule type" value="Genomic_DNA"/>
</dbReference>
<evidence type="ECO:0000313" key="2">
    <source>
        <dbReference type="EMBL" id="KAF5924565.1"/>
    </source>
</evidence>
<evidence type="ECO:0000256" key="1">
    <source>
        <dbReference type="SAM" id="MobiDB-lite"/>
    </source>
</evidence>
<feature type="compositionally biased region" description="Polar residues" evidence="1">
    <location>
        <begin position="167"/>
        <end position="178"/>
    </location>
</feature>
<reference evidence="2 3" key="1">
    <citation type="journal article" date="2020" name="Mol. Biol. Evol.">
        <title>Interspecific Gene Flow and the Evolution of Specialization in Black and White Rhinoceros.</title>
        <authorList>
            <person name="Moodley Y."/>
            <person name="Westbury M.V."/>
            <person name="Russo I.M."/>
            <person name="Gopalakrishnan S."/>
            <person name="Rakotoarivelo A."/>
            <person name="Olsen R.A."/>
            <person name="Prost S."/>
            <person name="Tunstall T."/>
            <person name="Ryder O.A."/>
            <person name="Dalen L."/>
            <person name="Bruford M.W."/>
        </authorList>
    </citation>
    <scope>NUCLEOTIDE SEQUENCE [LARGE SCALE GENOMIC DNA]</scope>
    <source>
        <strain evidence="2">SBR-YM</strain>
        <tissue evidence="2">Skin</tissue>
    </source>
</reference>
<protein>
    <submittedName>
        <fullName evidence="2">Uncharacterized protein</fullName>
    </submittedName>
</protein>
<feature type="compositionally biased region" description="Polar residues" evidence="1">
    <location>
        <begin position="288"/>
        <end position="298"/>
    </location>
</feature>
<feature type="region of interest" description="Disordered" evidence="1">
    <location>
        <begin position="237"/>
        <end position="302"/>
    </location>
</feature>
<accession>A0A7J7F949</accession>
<gene>
    <name evidence="2" type="ORF">HPG69_004437</name>
</gene>
<proteinExistence type="predicted"/>
<organism evidence="2 3">
    <name type="scientific">Diceros bicornis minor</name>
    <name type="common">South-central black rhinoceros</name>
    <dbReference type="NCBI Taxonomy" id="77932"/>
    <lineage>
        <taxon>Eukaryota</taxon>
        <taxon>Metazoa</taxon>
        <taxon>Chordata</taxon>
        <taxon>Craniata</taxon>
        <taxon>Vertebrata</taxon>
        <taxon>Euteleostomi</taxon>
        <taxon>Mammalia</taxon>
        <taxon>Eutheria</taxon>
        <taxon>Laurasiatheria</taxon>
        <taxon>Perissodactyla</taxon>
        <taxon>Rhinocerotidae</taxon>
        <taxon>Diceros</taxon>
    </lineage>
</organism>
<keyword evidence="3" id="KW-1185">Reference proteome</keyword>
<feature type="region of interest" description="Disordered" evidence="1">
    <location>
        <begin position="140"/>
        <end position="205"/>
    </location>
</feature>